<accession>A0A7W2KI86</accession>
<sequence>MNVQPTQLETLVVQVHEVQLRKLPSGPDRMYVQTDGSGNVLIDFASDTDEWGKSLALSEEQYEALRQEAFHKELADLKDIPTYTQLYASSKNSGSTTTPNGNTLGRVIGETSAIGDAAEYSNPEIESETPAEGITGDEILDGLQLGLDIVGLIPVVGEIADVANAGISLARGDYAGAALSLLSAVPFAGYLGTAGKIGRHGAKAVAETSVKTSKEVVERTATEAAQKRAKEAAARRQTSGAKVRPKKLQKKKPECFDPRQSDAYKKMSETEKKGYLKDYALQLKRQEDAINNMSAKEFSGARRMFEETKRKTGDSGRNPLAEKAQRDYRRDRRKEIEKSIYESKRNKGVAPKVAKAEAKAESGAIMEKLTALHEPDMIAGGWAKPDPTGLGDKRVNSAIGGSWRHRERIETLERAAERAIKRGDGKDMMNVELTICPPDKKRK</sequence>
<dbReference type="CDD" id="cd20745">
    <property type="entry name" value="FIX_RhsA_AHH_HNH-like"/>
    <property type="match status" value="1"/>
</dbReference>
<dbReference type="InterPro" id="IPR028949">
    <property type="entry name" value="Ntox15"/>
</dbReference>
<dbReference type="RefSeq" id="WP_182390023.1">
    <property type="nucleotide sequence ID" value="NZ_JACGCX010000012.1"/>
</dbReference>
<organism evidence="3 4">
    <name type="scientific">Pseudomonas juntendi</name>
    <dbReference type="NCBI Taxonomy" id="2666183"/>
    <lineage>
        <taxon>Bacteria</taxon>
        <taxon>Pseudomonadati</taxon>
        <taxon>Pseudomonadota</taxon>
        <taxon>Gammaproteobacteria</taxon>
        <taxon>Pseudomonadales</taxon>
        <taxon>Pseudomonadaceae</taxon>
        <taxon>Pseudomonas</taxon>
    </lineage>
</organism>
<feature type="domain" description="Novel toxin 15" evidence="2">
    <location>
        <begin position="275"/>
        <end position="434"/>
    </location>
</feature>
<protein>
    <recommendedName>
        <fullName evidence="2">Novel toxin 15 domain-containing protein</fullName>
    </recommendedName>
</protein>
<evidence type="ECO:0000259" key="2">
    <source>
        <dbReference type="Pfam" id="PF15604"/>
    </source>
</evidence>
<reference evidence="3 4" key="1">
    <citation type="submission" date="2020-07" db="EMBL/GenBank/DDBJ databases">
        <title>Diversity of carbapenemase encoding genes among Pseudomonas putida group clinical isolates in a tertiary Brazilian hospital.</title>
        <authorList>
            <person name="Alberto-Lei F."/>
            <person name="Nodari C.S."/>
            <person name="Streling A.P."/>
            <person name="Paulino J.T."/>
            <person name="Bessa-Neto F.O."/>
            <person name="Cayo R."/>
            <person name="Gales A.C."/>
        </authorList>
    </citation>
    <scope>NUCLEOTIDE SEQUENCE [LARGE SCALE GENOMIC DNA]</scope>
    <source>
        <strain evidence="3 4">12815</strain>
    </source>
</reference>
<proteinExistence type="predicted"/>
<dbReference type="Pfam" id="PF15604">
    <property type="entry name" value="Ntox15"/>
    <property type="match status" value="1"/>
</dbReference>
<evidence type="ECO:0000313" key="3">
    <source>
        <dbReference type="EMBL" id="MBA6099004.1"/>
    </source>
</evidence>
<name>A0A7W2KI86_9PSED</name>
<feature type="region of interest" description="Disordered" evidence="1">
    <location>
        <begin position="307"/>
        <end position="332"/>
    </location>
</feature>
<dbReference type="AlphaFoldDB" id="A0A7W2KI86"/>
<feature type="compositionally biased region" description="Basic and acidic residues" evidence="1">
    <location>
        <begin position="323"/>
        <end position="332"/>
    </location>
</feature>
<comment type="caution">
    <text evidence="3">The sequence shown here is derived from an EMBL/GenBank/DDBJ whole genome shotgun (WGS) entry which is preliminary data.</text>
</comment>
<dbReference type="Proteomes" id="UP000545074">
    <property type="component" value="Unassembled WGS sequence"/>
</dbReference>
<feature type="region of interest" description="Disordered" evidence="1">
    <location>
        <begin position="231"/>
        <end position="258"/>
    </location>
</feature>
<gene>
    <name evidence="3" type="ORF">H4C80_18005</name>
</gene>
<evidence type="ECO:0000313" key="4">
    <source>
        <dbReference type="Proteomes" id="UP000545074"/>
    </source>
</evidence>
<evidence type="ECO:0000256" key="1">
    <source>
        <dbReference type="SAM" id="MobiDB-lite"/>
    </source>
</evidence>
<dbReference type="EMBL" id="JACGCX010000012">
    <property type="protein sequence ID" value="MBA6099004.1"/>
    <property type="molecule type" value="Genomic_DNA"/>
</dbReference>